<dbReference type="SUPFAM" id="SSF53850">
    <property type="entry name" value="Periplasmic binding protein-like II"/>
    <property type="match status" value="1"/>
</dbReference>
<gene>
    <name evidence="8" type="ORF">GCM10009855_28480</name>
</gene>
<dbReference type="Proteomes" id="UP001501170">
    <property type="component" value="Unassembled WGS sequence"/>
</dbReference>
<evidence type="ECO:0000256" key="3">
    <source>
        <dbReference type="ARBA" id="ARBA00023125"/>
    </source>
</evidence>
<proteinExistence type="inferred from homology"/>
<evidence type="ECO:0000259" key="7">
    <source>
        <dbReference type="Pfam" id="PF03466"/>
    </source>
</evidence>
<dbReference type="CDD" id="cd05466">
    <property type="entry name" value="PBP2_LTTR_substrate"/>
    <property type="match status" value="1"/>
</dbReference>
<evidence type="ECO:0000256" key="4">
    <source>
        <dbReference type="ARBA" id="ARBA00023159"/>
    </source>
</evidence>
<keyword evidence="2" id="KW-0805">Transcription regulation</keyword>
<dbReference type="InterPro" id="IPR005119">
    <property type="entry name" value="LysR_subst-bd"/>
</dbReference>
<evidence type="ECO:0000313" key="9">
    <source>
        <dbReference type="Proteomes" id="UP001501170"/>
    </source>
</evidence>
<feature type="region of interest" description="Disordered" evidence="6">
    <location>
        <begin position="204"/>
        <end position="251"/>
    </location>
</feature>
<name>A0ABN3HSV1_9ACTN</name>
<evidence type="ECO:0000256" key="1">
    <source>
        <dbReference type="ARBA" id="ARBA00009437"/>
    </source>
</evidence>
<feature type="compositionally biased region" description="Basic and acidic residues" evidence="6">
    <location>
        <begin position="210"/>
        <end position="234"/>
    </location>
</feature>
<evidence type="ECO:0000313" key="8">
    <source>
        <dbReference type="EMBL" id="GAA2386648.1"/>
    </source>
</evidence>
<dbReference type="Gene3D" id="3.40.190.10">
    <property type="entry name" value="Periplasmic binding protein-like II"/>
    <property type="match status" value="4"/>
</dbReference>
<dbReference type="EMBL" id="BAAARB010000016">
    <property type="protein sequence ID" value="GAA2386648.1"/>
    <property type="molecule type" value="Genomic_DNA"/>
</dbReference>
<dbReference type="Pfam" id="PF03466">
    <property type="entry name" value="LysR_substrate"/>
    <property type="match status" value="1"/>
</dbReference>
<keyword evidence="5" id="KW-0804">Transcription</keyword>
<dbReference type="PANTHER" id="PTHR30346:SF0">
    <property type="entry name" value="HCA OPERON TRANSCRIPTIONAL ACTIVATOR HCAR"/>
    <property type="match status" value="1"/>
</dbReference>
<accession>A0ABN3HSV1</accession>
<feature type="domain" description="LysR substrate-binding" evidence="7">
    <location>
        <begin position="28"/>
        <end position="203"/>
    </location>
</feature>
<keyword evidence="9" id="KW-1185">Reference proteome</keyword>
<comment type="caution">
    <text evidence="8">The sequence shown here is derived from an EMBL/GenBank/DDBJ whole genome shotgun (WGS) entry which is preliminary data.</text>
</comment>
<keyword evidence="4" id="KW-0010">Activator</keyword>
<dbReference type="PANTHER" id="PTHR30346">
    <property type="entry name" value="TRANSCRIPTIONAL DUAL REGULATOR HCAR-RELATED"/>
    <property type="match status" value="1"/>
</dbReference>
<reference evidence="8 9" key="1">
    <citation type="journal article" date="2019" name="Int. J. Syst. Evol. Microbiol.">
        <title>The Global Catalogue of Microorganisms (GCM) 10K type strain sequencing project: providing services to taxonomists for standard genome sequencing and annotation.</title>
        <authorList>
            <consortium name="The Broad Institute Genomics Platform"/>
            <consortium name="The Broad Institute Genome Sequencing Center for Infectious Disease"/>
            <person name="Wu L."/>
            <person name="Ma J."/>
        </authorList>
    </citation>
    <scope>NUCLEOTIDE SEQUENCE [LARGE SCALE GENOMIC DNA]</scope>
    <source>
        <strain evidence="8 9">JCM 16227</strain>
    </source>
</reference>
<evidence type="ECO:0000256" key="5">
    <source>
        <dbReference type="ARBA" id="ARBA00023163"/>
    </source>
</evidence>
<comment type="similarity">
    <text evidence="1">Belongs to the LysR transcriptional regulatory family.</text>
</comment>
<evidence type="ECO:0000256" key="2">
    <source>
        <dbReference type="ARBA" id="ARBA00023015"/>
    </source>
</evidence>
<sequence>MTPDSAENAAAHRRFRLAYVPGVTPAKWERKWRERFADVPLELVACSVSDSVRLLADGAVDAAVTRLPEALDAVDPGPHHTIDLYVETTVVVVPKDHYLTLTDELRADDVADETFLSPLDDALTWDRWPGPLLDHRPATTADAIELVAAGTGLLAVPQSLARLHHRRDLVYRPLLDAPVSRVGLVWPSPTSQLADEFVGLVRGRGANSSRGREPQPKRTAKEKAAAKRANREAAGKIAGNSFGKAARRGRR</sequence>
<organism evidence="8 9">
    <name type="scientific">Gordonia cholesterolivorans</name>
    <dbReference type="NCBI Taxonomy" id="559625"/>
    <lineage>
        <taxon>Bacteria</taxon>
        <taxon>Bacillati</taxon>
        <taxon>Actinomycetota</taxon>
        <taxon>Actinomycetes</taxon>
        <taxon>Mycobacteriales</taxon>
        <taxon>Gordoniaceae</taxon>
        <taxon>Gordonia</taxon>
    </lineage>
</organism>
<evidence type="ECO:0000256" key="6">
    <source>
        <dbReference type="SAM" id="MobiDB-lite"/>
    </source>
</evidence>
<protein>
    <submittedName>
        <fullName evidence="8">LysR substrate-binding domain-containing protein</fullName>
    </submittedName>
</protein>
<keyword evidence="3" id="KW-0238">DNA-binding</keyword>
<dbReference type="RefSeq" id="WP_006897485.1">
    <property type="nucleotide sequence ID" value="NZ_BAAARB010000016.1"/>
</dbReference>